<dbReference type="PIRSF" id="PIRSF028841">
    <property type="entry name" value="APC10_sub"/>
    <property type="match status" value="1"/>
</dbReference>
<dbReference type="EMBL" id="GFDF01003057">
    <property type="protein sequence ID" value="JAV11027.1"/>
    <property type="molecule type" value="Transcribed_RNA"/>
</dbReference>
<keyword evidence="3 7" id="KW-0132">Cell division</keyword>
<evidence type="ECO:0000256" key="6">
    <source>
        <dbReference type="ARBA" id="ARBA00023306"/>
    </source>
</evidence>
<dbReference type="InterPro" id="IPR016901">
    <property type="entry name" value="APC10/Doc1"/>
</dbReference>
<dbReference type="CDD" id="cd08366">
    <property type="entry name" value="APC10"/>
    <property type="match status" value="1"/>
</dbReference>
<sequence length="198" mass="22769">MIFLFNFYTKMNPKTGGDENPSVEERAGVVREVGSNAVWSLSSCKPGFGVEQLRDNCMDTYWQSDGTLPHLVNIQFQRKTTVNQIYIYTDYKLDESYTPSRISIRSGTHFNDLQEVEVIDLCEPTGWVVIPIKDIRDKAIRTFMIQIAVISNHQNGRDTHMRQIRIHSPIEGRNCPIAPIENYGNFSSVQFLQYSTIR</sequence>
<dbReference type="PANTHER" id="PTHR12936:SF0">
    <property type="entry name" value="ANAPHASE-PROMOTING COMPLEX SUBUNIT 10"/>
    <property type="match status" value="1"/>
</dbReference>
<dbReference type="Gene3D" id="2.60.120.260">
    <property type="entry name" value="Galactose-binding domain-like"/>
    <property type="match status" value="1"/>
</dbReference>
<accession>A0A1L8DX43</accession>
<evidence type="ECO:0000313" key="9">
    <source>
        <dbReference type="EMBL" id="JAV11027.1"/>
    </source>
</evidence>
<comment type="function">
    <text evidence="7">Component of the anaphase promoting complex/cyclosome (APC/C), a cell cycle-regulated E3 ubiquitin-protein ligase complex that controls progression through mitosis and the G1 phase of the cell cycle.</text>
</comment>
<dbReference type="InterPro" id="IPR004939">
    <property type="entry name" value="APC_su10/DOC_dom"/>
</dbReference>
<dbReference type="GO" id="GO:0051301">
    <property type="term" value="P:cell division"/>
    <property type="evidence" value="ECO:0007669"/>
    <property type="project" value="UniProtKB-KW"/>
</dbReference>
<evidence type="ECO:0000256" key="5">
    <source>
        <dbReference type="ARBA" id="ARBA00022786"/>
    </source>
</evidence>
<evidence type="ECO:0000256" key="2">
    <source>
        <dbReference type="ARBA" id="ARBA00013927"/>
    </source>
</evidence>
<protein>
    <recommendedName>
        <fullName evidence="2 7">Anaphase-promoting complex subunit 10</fullName>
    </recommendedName>
</protein>
<evidence type="ECO:0000256" key="7">
    <source>
        <dbReference type="PIRNR" id="PIRNR028841"/>
    </source>
</evidence>
<evidence type="ECO:0000256" key="3">
    <source>
        <dbReference type="ARBA" id="ARBA00022618"/>
    </source>
</evidence>
<evidence type="ECO:0000256" key="4">
    <source>
        <dbReference type="ARBA" id="ARBA00022776"/>
    </source>
</evidence>
<dbReference type="GO" id="GO:0031145">
    <property type="term" value="P:anaphase-promoting complex-dependent catabolic process"/>
    <property type="evidence" value="ECO:0007669"/>
    <property type="project" value="InterPro"/>
</dbReference>
<proteinExistence type="inferred from homology"/>
<dbReference type="FunFam" id="2.60.120.260:FF:000019">
    <property type="entry name" value="Anaphase-promoting complex subunit 10"/>
    <property type="match status" value="1"/>
</dbReference>
<keyword evidence="6 7" id="KW-0131">Cell cycle</keyword>
<dbReference type="Pfam" id="PF03256">
    <property type="entry name" value="ANAPC10"/>
    <property type="match status" value="1"/>
</dbReference>
<dbReference type="AlphaFoldDB" id="A0A1L8DX43"/>
<evidence type="ECO:0000256" key="1">
    <source>
        <dbReference type="ARBA" id="ARBA00006762"/>
    </source>
</evidence>
<reference evidence="9" key="1">
    <citation type="submission" date="2016-12" db="EMBL/GenBank/DDBJ databases">
        <title>An insight into the sialome and mialome of the sand fly, Nyssomyia neivai.</title>
        <authorList>
            <person name="Sebastian V."/>
            <person name="Goulart T.M."/>
            <person name="Oliveira W."/>
            <person name="Calvo E."/>
            <person name="Oliveira L.F."/>
            <person name="Pinto M.C."/>
            <person name="Rosselino A.M."/>
            <person name="Ribeiro J.M."/>
        </authorList>
    </citation>
    <scope>NUCLEOTIDE SEQUENCE</scope>
</reference>
<dbReference type="SUPFAM" id="SSF49785">
    <property type="entry name" value="Galactose-binding domain-like"/>
    <property type="match status" value="1"/>
</dbReference>
<feature type="domain" description="DOC" evidence="8">
    <location>
        <begin position="9"/>
        <end position="193"/>
    </location>
</feature>
<dbReference type="GO" id="GO:0070979">
    <property type="term" value="P:protein K11-linked ubiquitination"/>
    <property type="evidence" value="ECO:0007669"/>
    <property type="project" value="TreeGrafter"/>
</dbReference>
<name>A0A1L8DX43_9DIPT</name>
<dbReference type="PROSITE" id="PS51284">
    <property type="entry name" value="DOC"/>
    <property type="match status" value="1"/>
</dbReference>
<evidence type="ECO:0000259" key="8">
    <source>
        <dbReference type="PROSITE" id="PS51284"/>
    </source>
</evidence>
<dbReference type="InterPro" id="IPR008979">
    <property type="entry name" value="Galactose-bd-like_sf"/>
</dbReference>
<dbReference type="PANTHER" id="PTHR12936">
    <property type="entry name" value="ANAPHASE-PROMOTING COMPLEX 10"/>
    <property type="match status" value="1"/>
</dbReference>
<dbReference type="GO" id="GO:0005680">
    <property type="term" value="C:anaphase-promoting complex"/>
    <property type="evidence" value="ECO:0007669"/>
    <property type="project" value="InterPro"/>
</dbReference>
<keyword evidence="5 7" id="KW-0833">Ubl conjugation pathway</keyword>
<organism evidence="9">
    <name type="scientific">Nyssomyia neivai</name>
    <dbReference type="NCBI Taxonomy" id="330878"/>
    <lineage>
        <taxon>Eukaryota</taxon>
        <taxon>Metazoa</taxon>
        <taxon>Ecdysozoa</taxon>
        <taxon>Arthropoda</taxon>
        <taxon>Hexapoda</taxon>
        <taxon>Insecta</taxon>
        <taxon>Pterygota</taxon>
        <taxon>Neoptera</taxon>
        <taxon>Endopterygota</taxon>
        <taxon>Diptera</taxon>
        <taxon>Nematocera</taxon>
        <taxon>Psychodoidea</taxon>
        <taxon>Psychodidae</taxon>
        <taxon>Nyssomyia</taxon>
    </lineage>
</organism>
<dbReference type="SMART" id="SM01337">
    <property type="entry name" value="APC10"/>
    <property type="match status" value="1"/>
</dbReference>
<comment type="similarity">
    <text evidence="1 7">Belongs to the APC10 family.</text>
</comment>
<keyword evidence="4 7" id="KW-0498">Mitosis</keyword>